<dbReference type="RefSeq" id="WP_246187308.1">
    <property type="nucleotide sequence ID" value="NZ_CP046244.1"/>
</dbReference>
<name>A0A6I5ZT49_9FIRM</name>
<keyword evidence="6" id="KW-1185">Reference proteome</keyword>
<dbReference type="InterPro" id="IPR001017">
    <property type="entry name" value="DH_E1"/>
</dbReference>
<keyword evidence="2 5" id="KW-0560">Oxidoreductase</keyword>
<protein>
    <submittedName>
        <fullName evidence="5">Acetoin:2,6-dichlorophenolindophenol oxidoreductase subunit alpha</fullName>
        <ecNumber evidence="5">1.1.1.-</ecNumber>
    </submittedName>
</protein>
<dbReference type="Pfam" id="PF00676">
    <property type="entry name" value="E1_dh"/>
    <property type="match status" value="1"/>
</dbReference>
<accession>A0A6I5ZT49</accession>
<dbReference type="GO" id="GO:0004739">
    <property type="term" value="F:pyruvate dehydrogenase (acetyl-transferring) activity"/>
    <property type="evidence" value="ECO:0007669"/>
    <property type="project" value="TreeGrafter"/>
</dbReference>
<organism evidence="5 6">
    <name type="scientific">Neomoorella glycerini</name>
    <dbReference type="NCBI Taxonomy" id="55779"/>
    <lineage>
        <taxon>Bacteria</taxon>
        <taxon>Bacillati</taxon>
        <taxon>Bacillota</taxon>
        <taxon>Clostridia</taxon>
        <taxon>Neomoorellales</taxon>
        <taxon>Neomoorellaceae</taxon>
        <taxon>Neomoorella</taxon>
    </lineage>
</organism>
<keyword evidence="3" id="KW-0786">Thiamine pyrophosphate</keyword>
<feature type="domain" description="Dehydrogenase E1 component" evidence="4">
    <location>
        <begin position="17"/>
        <end position="314"/>
    </location>
</feature>
<evidence type="ECO:0000259" key="4">
    <source>
        <dbReference type="Pfam" id="PF00676"/>
    </source>
</evidence>
<dbReference type="EC" id="1.1.1.-" evidence="5"/>
<dbReference type="CDD" id="cd02000">
    <property type="entry name" value="TPP_E1_PDC_ADC_BCADC"/>
    <property type="match status" value="1"/>
</dbReference>
<dbReference type="InterPro" id="IPR029061">
    <property type="entry name" value="THDP-binding"/>
</dbReference>
<dbReference type="PANTHER" id="PTHR11516:SF60">
    <property type="entry name" value="PYRUVATE DEHYDROGENASE E1 COMPONENT SUBUNIT ALPHA"/>
    <property type="match status" value="1"/>
</dbReference>
<evidence type="ECO:0000313" key="6">
    <source>
        <dbReference type="Proteomes" id="UP000425916"/>
    </source>
</evidence>
<reference evidence="5 6" key="1">
    <citation type="submission" date="2019-11" db="EMBL/GenBank/DDBJ databases">
        <title>Genome sequence of Moorella glycerini DSM11254.</title>
        <authorList>
            <person name="Poehlein A."/>
            <person name="Boeer T."/>
            <person name="Daniel R."/>
        </authorList>
    </citation>
    <scope>NUCLEOTIDE SEQUENCE [LARGE SCALE GENOMIC DNA]</scope>
    <source>
        <strain evidence="5 6">DSM 11254</strain>
    </source>
</reference>
<sequence>MDVTTSLSKEQLTKMYYDMWIIRNFEENLLDLYQKNLAYGGMHVSVGEEAIAVGACANLKREDTIVTSHRGHGHCIAKGADLKGMMAELLARKDGLCKGKGGSQHIVDMSVGVLGAQGIVGAGCGIAVGSALSFKIRGQKNVCVNFFGDGAANTGSFHESLNMAALYSLPVVFICENNGYAVSTSFARSTKIDKISVRAGSYGMPGVTIDGNNIFEVYKTVGEAVERARQGDGPTLIEAVTYRWYGHYVGDPCTYRPPGELERWKEKDPILFLEKYLLANKLCRQEEIDGLKAAAGKAIAEALDYALASPEPEPADLFTDVYFEK</sequence>
<dbReference type="GO" id="GO:0006086">
    <property type="term" value="P:pyruvate decarboxylation to acetyl-CoA"/>
    <property type="evidence" value="ECO:0007669"/>
    <property type="project" value="TreeGrafter"/>
</dbReference>
<dbReference type="InterPro" id="IPR050642">
    <property type="entry name" value="PDH_E1_Alpha_Subunit"/>
</dbReference>
<evidence type="ECO:0000256" key="2">
    <source>
        <dbReference type="ARBA" id="ARBA00023002"/>
    </source>
</evidence>
<evidence type="ECO:0000256" key="1">
    <source>
        <dbReference type="ARBA" id="ARBA00001964"/>
    </source>
</evidence>
<evidence type="ECO:0000313" key="5">
    <source>
        <dbReference type="EMBL" id="QGP92775.1"/>
    </source>
</evidence>
<dbReference type="AlphaFoldDB" id="A0A6I5ZT49"/>
<comment type="cofactor">
    <cofactor evidence="1">
        <name>thiamine diphosphate</name>
        <dbReference type="ChEBI" id="CHEBI:58937"/>
    </cofactor>
</comment>
<dbReference type="Proteomes" id="UP000425916">
    <property type="component" value="Chromosome"/>
</dbReference>
<evidence type="ECO:0000256" key="3">
    <source>
        <dbReference type="ARBA" id="ARBA00023052"/>
    </source>
</evidence>
<proteinExistence type="predicted"/>
<dbReference type="EMBL" id="CP046244">
    <property type="protein sequence ID" value="QGP92775.1"/>
    <property type="molecule type" value="Genomic_DNA"/>
</dbReference>
<dbReference type="PANTHER" id="PTHR11516">
    <property type="entry name" value="PYRUVATE DEHYDROGENASE E1 COMPONENT, ALPHA SUBUNIT BACTERIAL AND ORGANELLAR"/>
    <property type="match status" value="1"/>
</dbReference>
<dbReference type="SUPFAM" id="SSF52518">
    <property type="entry name" value="Thiamin diphosphate-binding fold (THDP-binding)"/>
    <property type="match status" value="1"/>
</dbReference>
<gene>
    <name evidence="5" type="primary">acoA</name>
    <name evidence="5" type="ORF">MGLY_21650</name>
</gene>
<dbReference type="Gene3D" id="3.40.50.970">
    <property type="match status" value="1"/>
</dbReference>